<name>Q2HSF3_MEDTR</name>
<sequence>MQATLLLRKGEKRVKCETKREENNFQSSPSLGVSPFLSFILACLENQSDLRI</sequence>
<evidence type="ECO:0000313" key="1">
    <source>
        <dbReference type="EMBL" id="ABD33340.1"/>
    </source>
</evidence>
<protein>
    <submittedName>
        <fullName evidence="1">Uncharacterized protein</fullName>
    </submittedName>
</protein>
<reference evidence="1" key="2">
    <citation type="submission" date="2007-03" db="EMBL/GenBank/DDBJ databases">
        <authorList>
            <consortium name="The International Medicago Genome Annotation Group"/>
        </authorList>
    </citation>
    <scope>NUCLEOTIDE SEQUENCE</scope>
</reference>
<gene>
    <name evidence="1" type="ORF">MtrDRAFT_AC151523g9v2</name>
</gene>
<dbReference type="AlphaFoldDB" id="Q2HSF3"/>
<proteinExistence type="predicted"/>
<accession>Q2HSF3</accession>
<organism evidence="1">
    <name type="scientific">Medicago truncatula</name>
    <name type="common">Barrel medic</name>
    <name type="synonym">Medicago tribuloides</name>
    <dbReference type="NCBI Taxonomy" id="3880"/>
    <lineage>
        <taxon>Eukaryota</taxon>
        <taxon>Viridiplantae</taxon>
        <taxon>Streptophyta</taxon>
        <taxon>Embryophyta</taxon>
        <taxon>Tracheophyta</taxon>
        <taxon>Spermatophyta</taxon>
        <taxon>Magnoliopsida</taxon>
        <taxon>eudicotyledons</taxon>
        <taxon>Gunneridae</taxon>
        <taxon>Pentapetalae</taxon>
        <taxon>rosids</taxon>
        <taxon>fabids</taxon>
        <taxon>Fabales</taxon>
        <taxon>Fabaceae</taxon>
        <taxon>Papilionoideae</taxon>
        <taxon>50 kb inversion clade</taxon>
        <taxon>NPAAA clade</taxon>
        <taxon>Hologalegina</taxon>
        <taxon>IRL clade</taxon>
        <taxon>Trifolieae</taxon>
        <taxon>Medicago</taxon>
    </lineage>
</organism>
<dbReference type="EMBL" id="AC151523">
    <property type="protein sequence ID" value="ABD33340.1"/>
    <property type="molecule type" value="Genomic_DNA"/>
</dbReference>
<reference evidence="1" key="1">
    <citation type="submission" date="2005-06" db="EMBL/GenBank/DDBJ databases">
        <authorList>
            <person name="Town C.D."/>
        </authorList>
    </citation>
    <scope>NUCLEOTIDE SEQUENCE</scope>
</reference>